<protein>
    <submittedName>
        <fullName evidence="1">Uncharacterized protein</fullName>
    </submittedName>
</protein>
<reference evidence="1 2" key="1">
    <citation type="journal article" date="2024" name="G3 (Bethesda)">
        <title>Genome assembly of Hibiscus sabdariffa L. provides insights into metabolisms of medicinal natural products.</title>
        <authorList>
            <person name="Kim T."/>
        </authorList>
    </citation>
    <scope>NUCLEOTIDE SEQUENCE [LARGE SCALE GENOMIC DNA]</scope>
    <source>
        <strain evidence="1">TK-2024</strain>
        <tissue evidence="1">Old leaves</tissue>
    </source>
</reference>
<sequence length="72" mass="7976">MSEVDRIGVEAFKEVNQDNLHVDESEAAIGITSTPSVPSEEMENITARVRTMNLNTVFLRTSGKRKILQPSS</sequence>
<gene>
    <name evidence="1" type="ORF">V6N11_021568</name>
</gene>
<proteinExistence type="predicted"/>
<dbReference type="Proteomes" id="UP001396334">
    <property type="component" value="Unassembled WGS sequence"/>
</dbReference>
<evidence type="ECO:0000313" key="1">
    <source>
        <dbReference type="EMBL" id="KAK8975718.1"/>
    </source>
</evidence>
<accession>A0ABR2NHP4</accession>
<keyword evidence="2" id="KW-1185">Reference proteome</keyword>
<name>A0ABR2NHP4_9ROSI</name>
<organism evidence="1 2">
    <name type="scientific">Hibiscus sabdariffa</name>
    <name type="common">roselle</name>
    <dbReference type="NCBI Taxonomy" id="183260"/>
    <lineage>
        <taxon>Eukaryota</taxon>
        <taxon>Viridiplantae</taxon>
        <taxon>Streptophyta</taxon>
        <taxon>Embryophyta</taxon>
        <taxon>Tracheophyta</taxon>
        <taxon>Spermatophyta</taxon>
        <taxon>Magnoliopsida</taxon>
        <taxon>eudicotyledons</taxon>
        <taxon>Gunneridae</taxon>
        <taxon>Pentapetalae</taxon>
        <taxon>rosids</taxon>
        <taxon>malvids</taxon>
        <taxon>Malvales</taxon>
        <taxon>Malvaceae</taxon>
        <taxon>Malvoideae</taxon>
        <taxon>Hibiscus</taxon>
    </lineage>
</organism>
<comment type="caution">
    <text evidence="1">The sequence shown here is derived from an EMBL/GenBank/DDBJ whole genome shotgun (WGS) entry which is preliminary data.</text>
</comment>
<evidence type="ECO:0000313" key="2">
    <source>
        <dbReference type="Proteomes" id="UP001396334"/>
    </source>
</evidence>
<dbReference type="EMBL" id="JBBPBN010000140">
    <property type="protein sequence ID" value="KAK8975718.1"/>
    <property type="molecule type" value="Genomic_DNA"/>
</dbReference>